<dbReference type="EMBL" id="FUXU01000049">
    <property type="protein sequence ID" value="SKA60352.1"/>
    <property type="molecule type" value="Genomic_DNA"/>
</dbReference>
<organism evidence="1 2">
    <name type="scientific">Enterovibrio nigricans DSM 22720</name>
    <dbReference type="NCBI Taxonomy" id="1121868"/>
    <lineage>
        <taxon>Bacteria</taxon>
        <taxon>Pseudomonadati</taxon>
        <taxon>Pseudomonadota</taxon>
        <taxon>Gammaproteobacteria</taxon>
        <taxon>Vibrionales</taxon>
        <taxon>Vibrionaceae</taxon>
        <taxon>Enterovibrio</taxon>
    </lineage>
</organism>
<reference evidence="2" key="1">
    <citation type="submission" date="2017-02" db="EMBL/GenBank/DDBJ databases">
        <authorList>
            <person name="Varghese N."/>
            <person name="Submissions S."/>
        </authorList>
    </citation>
    <scope>NUCLEOTIDE SEQUENCE [LARGE SCALE GENOMIC DNA]</scope>
    <source>
        <strain evidence="2">DSM 22720</strain>
    </source>
</reference>
<accession>A0A1T4V679</accession>
<proteinExistence type="predicted"/>
<dbReference type="AlphaFoldDB" id="A0A1T4V679"/>
<evidence type="ECO:0000313" key="1">
    <source>
        <dbReference type="EMBL" id="SKA60352.1"/>
    </source>
</evidence>
<name>A0A1T4V679_9GAMM</name>
<gene>
    <name evidence="1" type="ORF">SAMN02745132_03290</name>
</gene>
<evidence type="ECO:0000313" key="2">
    <source>
        <dbReference type="Proteomes" id="UP000190162"/>
    </source>
</evidence>
<sequence>MPVAQKTISQVKAMMMWIIPHIIFSDLDAVYDTAIKHYPSDHDLFIPKCAEFLANKNAVKFIDSIDCADVRMKVIAIINDACTKKSYIDAFNVVLKSKIDDVHKMNVFEILQTLWVVDQNI</sequence>
<protein>
    <submittedName>
        <fullName evidence="1">Uncharacterized protein</fullName>
    </submittedName>
</protein>
<dbReference type="Proteomes" id="UP000190162">
    <property type="component" value="Unassembled WGS sequence"/>
</dbReference>
<keyword evidence="2" id="KW-1185">Reference proteome</keyword>
<dbReference type="RefSeq" id="WP_078753517.1">
    <property type="nucleotide sequence ID" value="NZ_FUXU01000049.1"/>
</dbReference>